<dbReference type="PATRIC" id="fig|396014.3.peg.308"/>
<dbReference type="STRING" id="396014.BF93_06580"/>
<dbReference type="EMBL" id="JDYK01000002">
    <property type="protein sequence ID" value="EWS82685.1"/>
    <property type="molecule type" value="Genomic_DNA"/>
</dbReference>
<dbReference type="eggNOG" id="ENOG5033AMN">
    <property type="taxonomic scope" value="Bacteria"/>
</dbReference>
<dbReference type="Proteomes" id="UP000023067">
    <property type="component" value="Unassembled WGS sequence"/>
</dbReference>
<dbReference type="RefSeq" id="WP_415749458.1">
    <property type="nucleotide sequence ID" value="NZ_BAAAOW010000001.1"/>
</dbReference>
<gene>
    <name evidence="2" type="ORF">BF93_06580</name>
</gene>
<proteinExistence type="predicted"/>
<accession>Z9JWD0</accession>
<evidence type="ECO:0000313" key="2">
    <source>
        <dbReference type="EMBL" id="EWS82685.1"/>
    </source>
</evidence>
<dbReference type="InterPro" id="IPR043758">
    <property type="entry name" value="DUF5703"/>
</dbReference>
<reference evidence="2 3" key="1">
    <citation type="submission" date="2014-02" db="EMBL/GenBank/DDBJ databases">
        <title>Genome sequence of Brachybacterium phenoliresistens strain W13A50.</title>
        <authorList>
            <person name="Wang X."/>
        </authorList>
    </citation>
    <scope>NUCLEOTIDE SEQUENCE [LARGE SCALE GENOMIC DNA]</scope>
    <source>
        <strain evidence="2 3">W13A50</strain>
    </source>
</reference>
<sequence length="94" mass="10796">MARRTARSTHPSIRIQPTGSAGDLPLEPGRRPEDYEFQIVTIPRGVSISAARSSVTEEAEYGRWELARTRMYIGGAQKVWMRRRILRVRSTLQR</sequence>
<comment type="caution">
    <text evidence="2">The sequence shown here is derived from an EMBL/GenBank/DDBJ whole genome shotgun (WGS) entry which is preliminary data.</text>
</comment>
<keyword evidence="3" id="KW-1185">Reference proteome</keyword>
<feature type="compositionally biased region" description="Polar residues" evidence="1">
    <location>
        <begin position="8"/>
        <end position="19"/>
    </location>
</feature>
<organism evidence="2 3">
    <name type="scientific">Brachybacterium phenoliresistens</name>
    <dbReference type="NCBI Taxonomy" id="396014"/>
    <lineage>
        <taxon>Bacteria</taxon>
        <taxon>Bacillati</taxon>
        <taxon>Actinomycetota</taxon>
        <taxon>Actinomycetes</taxon>
        <taxon>Micrococcales</taxon>
        <taxon>Dermabacteraceae</taxon>
        <taxon>Brachybacterium</taxon>
    </lineage>
</organism>
<dbReference type="Pfam" id="PF18963">
    <property type="entry name" value="DUF5703"/>
    <property type="match status" value="1"/>
</dbReference>
<dbReference type="AlphaFoldDB" id="Z9JWD0"/>
<protein>
    <submittedName>
        <fullName evidence="2">Uncharacterized protein</fullName>
    </submittedName>
</protein>
<name>Z9JWD0_9MICO</name>
<evidence type="ECO:0000256" key="1">
    <source>
        <dbReference type="SAM" id="MobiDB-lite"/>
    </source>
</evidence>
<feature type="region of interest" description="Disordered" evidence="1">
    <location>
        <begin position="1"/>
        <end position="31"/>
    </location>
</feature>
<evidence type="ECO:0000313" key="3">
    <source>
        <dbReference type="Proteomes" id="UP000023067"/>
    </source>
</evidence>
<dbReference type="HOGENOM" id="CLU_178406_0_0_11"/>